<evidence type="ECO:0008006" key="8">
    <source>
        <dbReference type="Google" id="ProtNLM"/>
    </source>
</evidence>
<dbReference type="EMBL" id="UINC01093202">
    <property type="protein sequence ID" value="SVC47436.1"/>
    <property type="molecule type" value="Genomic_DNA"/>
</dbReference>
<gene>
    <name evidence="7" type="ORF">METZ01_LOCUS300290</name>
</gene>
<proteinExistence type="predicted"/>
<keyword evidence="4 6" id="KW-1133">Transmembrane helix</keyword>
<dbReference type="Pfam" id="PF04347">
    <property type="entry name" value="FliO"/>
    <property type="match status" value="1"/>
</dbReference>
<evidence type="ECO:0000256" key="6">
    <source>
        <dbReference type="SAM" id="Phobius"/>
    </source>
</evidence>
<dbReference type="AlphaFoldDB" id="A0A382MFC2"/>
<evidence type="ECO:0000256" key="5">
    <source>
        <dbReference type="ARBA" id="ARBA00023136"/>
    </source>
</evidence>
<keyword evidence="2" id="KW-1003">Cell membrane</keyword>
<evidence type="ECO:0000313" key="7">
    <source>
        <dbReference type="EMBL" id="SVC47436.1"/>
    </source>
</evidence>
<dbReference type="GO" id="GO:0016020">
    <property type="term" value="C:membrane"/>
    <property type="evidence" value="ECO:0007669"/>
    <property type="project" value="InterPro"/>
</dbReference>
<name>A0A382MFC2_9ZZZZ</name>
<sequence>MPEGIDSSYIVRVVIALLFVAGLIIAAVWAMRFRLNKMDYGTAQALRVRQKLAIDSKHSILVIEYGEQEILVGVSPAGLTALYSSNQAKNAQDLNDDLSSKDKFEDILNVESNKLC</sequence>
<evidence type="ECO:0000256" key="4">
    <source>
        <dbReference type="ARBA" id="ARBA00022989"/>
    </source>
</evidence>
<reference evidence="7" key="1">
    <citation type="submission" date="2018-05" db="EMBL/GenBank/DDBJ databases">
        <authorList>
            <person name="Lanie J.A."/>
            <person name="Ng W.-L."/>
            <person name="Kazmierczak K.M."/>
            <person name="Andrzejewski T.M."/>
            <person name="Davidsen T.M."/>
            <person name="Wayne K.J."/>
            <person name="Tettelin H."/>
            <person name="Glass J.I."/>
            <person name="Rusch D."/>
            <person name="Podicherti R."/>
            <person name="Tsui H.-C.T."/>
            <person name="Winkler M.E."/>
        </authorList>
    </citation>
    <scope>NUCLEOTIDE SEQUENCE</scope>
</reference>
<keyword evidence="3 6" id="KW-0812">Transmembrane</keyword>
<dbReference type="InterPro" id="IPR022781">
    <property type="entry name" value="Flagellar_biosynth_FliO"/>
</dbReference>
<keyword evidence="5 6" id="KW-0472">Membrane</keyword>
<feature type="transmembrane region" description="Helical" evidence="6">
    <location>
        <begin position="12"/>
        <end position="31"/>
    </location>
</feature>
<evidence type="ECO:0000256" key="2">
    <source>
        <dbReference type="ARBA" id="ARBA00022475"/>
    </source>
</evidence>
<dbReference type="GO" id="GO:0044781">
    <property type="term" value="P:bacterial-type flagellum organization"/>
    <property type="evidence" value="ECO:0007669"/>
    <property type="project" value="InterPro"/>
</dbReference>
<comment type="subcellular location">
    <subcellularLocation>
        <location evidence="1">Cell membrane</location>
    </subcellularLocation>
</comment>
<evidence type="ECO:0000256" key="1">
    <source>
        <dbReference type="ARBA" id="ARBA00004236"/>
    </source>
</evidence>
<organism evidence="7">
    <name type="scientific">marine metagenome</name>
    <dbReference type="NCBI Taxonomy" id="408172"/>
    <lineage>
        <taxon>unclassified sequences</taxon>
        <taxon>metagenomes</taxon>
        <taxon>ecological metagenomes</taxon>
    </lineage>
</organism>
<evidence type="ECO:0000256" key="3">
    <source>
        <dbReference type="ARBA" id="ARBA00022692"/>
    </source>
</evidence>
<protein>
    <recommendedName>
        <fullName evidence="8">Flagellar protein</fullName>
    </recommendedName>
</protein>
<accession>A0A382MFC2</accession>